<evidence type="ECO:0000256" key="1">
    <source>
        <dbReference type="ARBA" id="ARBA00010790"/>
    </source>
</evidence>
<dbReference type="PIRSF" id="PIRSF000137">
    <property type="entry name" value="Alcohol_oxidase"/>
    <property type="match status" value="1"/>
</dbReference>
<keyword evidence="4" id="KW-0732">Signal</keyword>
<proteinExistence type="inferred from homology"/>
<feature type="binding site" evidence="3">
    <location>
        <begin position="152"/>
        <end position="155"/>
    </location>
    <ligand>
        <name>FAD</name>
        <dbReference type="ChEBI" id="CHEBI:57692"/>
    </ligand>
</feature>
<feature type="chain" id="PRO_5043023826" description="Glucose-methanol-choline oxidoreductase N-terminal domain-containing protein" evidence="4">
    <location>
        <begin position="19"/>
        <end position="614"/>
    </location>
</feature>
<dbReference type="SUPFAM" id="SSF54373">
    <property type="entry name" value="FAD-linked reductases, C-terminal domain"/>
    <property type="match status" value="1"/>
</dbReference>
<keyword evidence="3" id="KW-0274">FAD</keyword>
<evidence type="ECO:0000256" key="2">
    <source>
        <dbReference type="PIRSR" id="PIRSR000137-1"/>
    </source>
</evidence>
<dbReference type="PROSITE" id="PS00624">
    <property type="entry name" value="GMC_OXRED_2"/>
    <property type="match status" value="1"/>
</dbReference>
<dbReference type="GO" id="GO:0050660">
    <property type="term" value="F:flavin adenine dinucleotide binding"/>
    <property type="evidence" value="ECO:0007669"/>
    <property type="project" value="InterPro"/>
</dbReference>
<evidence type="ECO:0000259" key="5">
    <source>
        <dbReference type="PROSITE" id="PS00624"/>
    </source>
</evidence>
<name>A0AAN7SMH4_9COLE</name>
<evidence type="ECO:0000313" key="6">
    <source>
        <dbReference type="EMBL" id="KAK4887504.1"/>
    </source>
</evidence>
<dbReference type="PANTHER" id="PTHR11552:SF158">
    <property type="entry name" value="GH23626P-RELATED"/>
    <property type="match status" value="1"/>
</dbReference>
<feature type="binding site" evidence="3">
    <location>
        <position position="279"/>
    </location>
    <ligand>
        <name>FAD</name>
        <dbReference type="ChEBI" id="CHEBI:57692"/>
    </ligand>
</feature>
<accession>A0AAN7SMH4</accession>
<dbReference type="Gene3D" id="3.50.50.60">
    <property type="entry name" value="FAD/NAD(P)-binding domain"/>
    <property type="match status" value="1"/>
</dbReference>
<dbReference type="InterPro" id="IPR036188">
    <property type="entry name" value="FAD/NAD-bd_sf"/>
</dbReference>
<dbReference type="InterPro" id="IPR000172">
    <property type="entry name" value="GMC_OxRdtase_N"/>
</dbReference>
<feature type="active site" description="Proton donor" evidence="2">
    <location>
        <position position="550"/>
    </location>
</feature>
<comment type="caution">
    <text evidence="6">The sequence shown here is derived from an EMBL/GenBank/DDBJ whole genome shotgun (WGS) entry which is preliminary data.</text>
</comment>
<comment type="cofactor">
    <cofactor evidence="3">
        <name>FAD</name>
        <dbReference type="ChEBI" id="CHEBI:57692"/>
    </cofactor>
</comment>
<reference evidence="7" key="1">
    <citation type="submission" date="2023-01" db="EMBL/GenBank/DDBJ databases">
        <title>Key to firefly adult light organ development and bioluminescence: homeobox transcription factors regulate luciferase expression and transportation to peroxisome.</title>
        <authorList>
            <person name="Fu X."/>
        </authorList>
    </citation>
    <scope>NUCLEOTIDE SEQUENCE [LARGE SCALE GENOMIC DNA]</scope>
</reference>
<protein>
    <recommendedName>
        <fullName evidence="5">Glucose-methanol-choline oxidoreductase N-terminal domain-containing protein</fullName>
    </recommendedName>
</protein>
<feature type="domain" description="Glucose-methanol-choline oxidoreductase N-terminal" evidence="5">
    <location>
        <begin position="316"/>
        <end position="330"/>
    </location>
</feature>
<feature type="signal peptide" evidence="4">
    <location>
        <begin position="1"/>
        <end position="18"/>
    </location>
</feature>
<sequence length="614" mass="69106">MTILRKLIIAVLFSSVLSKSDDLVDYYVKLIQSEIQRSETFHSPTNAQDSKPFTNNYYEYGIFDHIVIGAGSAGGIVASRLSEDSFRKVLLLEAGGYETNFTEIPGMMAILFSSEYSWNYYTVPQTTSCLGMVNKQCTYMRGKILGGCSAINAAVYTKGCKRDFNNWCAEGNPGWCYEDVLPFFKKFEHSNINGDPFYHGSDGYINIEYPSPNTIQQRAFIEGNIELNRSFVEYNGFRQEGVGITQLNHENGRRASTANTLLKEASNRENLKILTGSHVIRILISKKSKKAYGVLFAKNNQYYVARSRKDIVLSAGSIGSPQLLMLSGIGPKHHLEDLEIPVIQELSVGENLQDHVGFSMLHFETNFPEPFKTLKENVIDYLNGVGELTNTFNTKGIAFIRTNLTKIDDFADIELLLMRISGISKHMQKLNNYDNEAHQFGWPTGSLSNFFSILMILMHPESRGYLKLKSSNPFDYPLIDPQLLSDPNFKDIETMYEGILLTLKLLDTEAFKKLGVKLYHIHLPACKIYEYLSKDYWYCHLRQVASTNAHIVGTCKMGPDPLHGAVVNHELKVYGIHNLRVADASIMPLVPGAHTNAAAMMIGEKAAHMIRELQ</sequence>
<dbReference type="SUPFAM" id="SSF51905">
    <property type="entry name" value="FAD/NAD(P)-binding domain"/>
    <property type="match status" value="1"/>
</dbReference>
<comment type="similarity">
    <text evidence="1">Belongs to the GMC oxidoreductase family.</text>
</comment>
<dbReference type="InterPro" id="IPR012132">
    <property type="entry name" value="GMC_OxRdtase"/>
</dbReference>
<evidence type="ECO:0000313" key="7">
    <source>
        <dbReference type="Proteomes" id="UP001353858"/>
    </source>
</evidence>
<dbReference type="GO" id="GO:0016614">
    <property type="term" value="F:oxidoreductase activity, acting on CH-OH group of donors"/>
    <property type="evidence" value="ECO:0007669"/>
    <property type="project" value="InterPro"/>
</dbReference>
<dbReference type="Pfam" id="PF00732">
    <property type="entry name" value="GMC_oxred_N"/>
    <property type="match status" value="1"/>
</dbReference>
<dbReference type="AlphaFoldDB" id="A0AAN7SMH4"/>
<evidence type="ECO:0000256" key="4">
    <source>
        <dbReference type="SAM" id="SignalP"/>
    </source>
</evidence>
<dbReference type="PANTHER" id="PTHR11552">
    <property type="entry name" value="GLUCOSE-METHANOL-CHOLINE GMC OXIDOREDUCTASE"/>
    <property type="match status" value="1"/>
</dbReference>
<keyword evidence="7" id="KW-1185">Reference proteome</keyword>
<dbReference type="EMBL" id="JARPUR010000001">
    <property type="protein sequence ID" value="KAK4887504.1"/>
    <property type="molecule type" value="Genomic_DNA"/>
</dbReference>
<gene>
    <name evidence="6" type="ORF">RN001_003775</name>
</gene>
<organism evidence="6 7">
    <name type="scientific">Aquatica leii</name>
    <dbReference type="NCBI Taxonomy" id="1421715"/>
    <lineage>
        <taxon>Eukaryota</taxon>
        <taxon>Metazoa</taxon>
        <taxon>Ecdysozoa</taxon>
        <taxon>Arthropoda</taxon>
        <taxon>Hexapoda</taxon>
        <taxon>Insecta</taxon>
        <taxon>Pterygota</taxon>
        <taxon>Neoptera</taxon>
        <taxon>Endopterygota</taxon>
        <taxon>Coleoptera</taxon>
        <taxon>Polyphaga</taxon>
        <taxon>Elateriformia</taxon>
        <taxon>Elateroidea</taxon>
        <taxon>Lampyridae</taxon>
        <taxon>Luciolinae</taxon>
        <taxon>Aquatica</taxon>
    </lineage>
</organism>
<evidence type="ECO:0000256" key="3">
    <source>
        <dbReference type="PIRSR" id="PIRSR000137-2"/>
    </source>
</evidence>
<dbReference type="Proteomes" id="UP001353858">
    <property type="component" value="Unassembled WGS sequence"/>
</dbReference>
<dbReference type="InterPro" id="IPR007867">
    <property type="entry name" value="GMC_OxRtase_C"/>
</dbReference>
<dbReference type="Pfam" id="PF05199">
    <property type="entry name" value="GMC_oxred_C"/>
    <property type="match status" value="1"/>
</dbReference>
<feature type="active site" description="Proton acceptor" evidence="2">
    <location>
        <position position="594"/>
    </location>
</feature>
<keyword evidence="3" id="KW-0285">Flavoprotein</keyword>
<dbReference type="Gene3D" id="3.30.560.10">
    <property type="entry name" value="Glucose Oxidase, domain 3"/>
    <property type="match status" value="1"/>
</dbReference>